<feature type="domain" description="Ig-like" evidence="4">
    <location>
        <begin position="32"/>
        <end position="123"/>
    </location>
</feature>
<evidence type="ECO:0000313" key="5">
    <source>
        <dbReference type="EMBL" id="KAL3316794.1"/>
    </source>
</evidence>
<dbReference type="SUPFAM" id="SSF48726">
    <property type="entry name" value="Immunoglobulin"/>
    <property type="match status" value="1"/>
</dbReference>
<dbReference type="Proteomes" id="UP001626550">
    <property type="component" value="Unassembled WGS sequence"/>
</dbReference>
<dbReference type="Pfam" id="PF07679">
    <property type="entry name" value="I-set"/>
    <property type="match status" value="1"/>
</dbReference>
<dbReference type="InterPro" id="IPR007110">
    <property type="entry name" value="Ig-like_dom"/>
</dbReference>
<organism evidence="5 6">
    <name type="scientific">Cichlidogyrus casuarinus</name>
    <dbReference type="NCBI Taxonomy" id="1844966"/>
    <lineage>
        <taxon>Eukaryota</taxon>
        <taxon>Metazoa</taxon>
        <taxon>Spiralia</taxon>
        <taxon>Lophotrochozoa</taxon>
        <taxon>Platyhelminthes</taxon>
        <taxon>Monogenea</taxon>
        <taxon>Monopisthocotylea</taxon>
        <taxon>Dactylogyridea</taxon>
        <taxon>Ancyrocephalidae</taxon>
        <taxon>Cichlidogyrus</taxon>
    </lineage>
</organism>
<dbReference type="FunFam" id="2.60.40.10:FF:000032">
    <property type="entry name" value="palladin isoform X1"/>
    <property type="match status" value="1"/>
</dbReference>
<dbReference type="InterPro" id="IPR050958">
    <property type="entry name" value="Cell_Adh-Cytoskel_Orgn"/>
</dbReference>
<evidence type="ECO:0000313" key="6">
    <source>
        <dbReference type="Proteomes" id="UP001626550"/>
    </source>
</evidence>
<gene>
    <name evidence="5" type="ORF">Ciccas_004548</name>
</gene>
<accession>A0ABD2QB62</accession>
<keyword evidence="2" id="KW-1015">Disulfide bond</keyword>
<name>A0ABD2QB62_9PLAT</name>
<comment type="caution">
    <text evidence="5">The sequence shown here is derived from an EMBL/GenBank/DDBJ whole genome shotgun (WGS) entry which is preliminary data.</text>
</comment>
<dbReference type="InterPro" id="IPR036179">
    <property type="entry name" value="Ig-like_dom_sf"/>
</dbReference>
<evidence type="ECO:0000256" key="1">
    <source>
        <dbReference type="ARBA" id="ARBA00022729"/>
    </source>
</evidence>
<dbReference type="InterPro" id="IPR013783">
    <property type="entry name" value="Ig-like_fold"/>
</dbReference>
<keyword evidence="6" id="KW-1185">Reference proteome</keyword>
<reference evidence="5 6" key="1">
    <citation type="submission" date="2024-11" db="EMBL/GenBank/DDBJ databases">
        <title>Adaptive evolution of stress response genes in parasites aligns with host niche diversity.</title>
        <authorList>
            <person name="Hahn C."/>
            <person name="Resl P."/>
        </authorList>
    </citation>
    <scope>NUCLEOTIDE SEQUENCE [LARGE SCALE GENOMIC DNA]</scope>
    <source>
        <strain evidence="5">EGGRZ-B1_66</strain>
        <tissue evidence="5">Body</tissue>
    </source>
</reference>
<proteinExistence type="predicted"/>
<evidence type="ECO:0000256" key="3">
    <source>
        <dbReference type="ARBA" id="ARBA00023319"/>
    </source>
</evidence>
<protein>
    <recommendedName>
        <fullName evidence="4">Ig-like domain-containing protein</fullName>
    </recommendedName>
</protein>
<dbReference type="AlphaFoldDB" id="A0ABD2QB62"/>
<dbReference type="EMBL" id="JBJKFK010000480">
    <property type="protein sequence ID" value="KAL3316794.1"/>
    <property type="molecule type" value="Genomic_DNA"/>
</dbReference>
<dbReference type="PANTHER" id="PTHR45080:SF8">
    <property type="entry name" value="IG-LIKE DOMAIN-CONTAINING PROTEIN"/>
    <property type="match status" value="1"/>
</dbReference>
<dbReference type="InterPro" id="IPR003599">
    <property type="entry name" value="Ig_sub"/>
</dbReference>
<dbReference type="PANTHER" id="PTHR45080">
    <property type="entry name" value="CONTACTIN 5"/>
    <property type="match status" value="1"/>
</dbReference>
<evidence type="ECO:0000259" key="4">
    <source>
        <dbReference type="PROSITE" id="PS50835"/>
    </source>
</evidence>
<dbReference type="InterPro" id="IPR013098">
    <property type="entry name" value="Ig_I-set"/>
</dbReference>
<sequence length="129" mass="14082">MGTDSGYSYSTASLNDRRTQLNVSNTVLSSPPQFQQLFNDVVAQSGHTVRLIARVSGSPAPHVWWSYNGETIDPINPGRNREISQTGDRHILTLNNIRASETGRYSITAENQTGVAACSAIVYVDDGNR</sequence>
<keyword evidence="1" id="KW-0732">Signal</keyword>
<dbReference type="SMART" id="SM00409">
    <property type="entry name" value="IG"/>
    <property type="match status" value="1"/>
</dbReference>
<dbReference type="PROSITE" id="PS50835">
    <property type="entry name" value="IG_LIKE"/>
    <property type="match status" value="1"/>
</dbReference>
<evidence type="ECO:0000256" key="2">
    <source>
        <dbReference type="ARBA" id="ARBA00023157"/>
    </source>
</evidence>
<dbReference type="Gene3D" id="2.60.40.10">
    <property type="entry name" value="Immunoglobulins"/>
    <property type="match status" value="1"/>
</dbReference>
<keyword evidence="3" id="KW-0393">Immunoglobulin domain</keyword>